<evidence type="ECO:0000313" key="4">
    <source>
        <dbReference type="Proteomes" id="UP001589688"/>
    </source>
</evidence>
<dbReference type="EMBL" id="JBHLZF010000002">
    <property type="protein sequence ID" value="MFB9898169.1"/>
    <property type="molecule type" value="Genomic_DNA"/>
</dbReference>
<evidence type="ECO:0000256" key="1">
    <source>
        <dbReference type="ARBA" id="ARBA00023002"/>
    </source>
</evidence>
<proteinExistence type="predicted"/>
<evidence type="ECO:0000313" key="3">
    <source>
        <dbReference type="EMBL" id="MFB9898169.1"/>
    </source>
</evidence>
<dbReference type="EC" id="1.6.99.-" evidence="3"/>
<sequence>MNVLVISGHNDLKNSVANAAIIKEIERQLPEVEMRKLDELYPDYRIDVPAEQAALLKADLIVWQFPFYWYTMPALMKKWLDEVFLHGFSHGSKGVLGGKKFLVSFTTGVPAVAYTGEADAIADINRLTELYSATAKLCRLDYQGAMWINGVSYTSRQTPEGIEQQRQEAVAYAGRLVERIKEIMNQ</sequence>
<dbReference type="RefSeq" id="WP_027952523.1">
    <property type="nucleotide sequence ID" value="NZ_JADU01000021.1"/>
</dbReference>
<reference evidence="3 4" key="1">
    <citation type="submission" date="2024-09" db="EMBL/GenBank/DDBJ databases">
        <authorList>
            <person name="Sun Q."/>
            <person name="Mori K."/>
        </authorList>
    </citation>
    <scope>NUCLEOTIDE SEQUENCE [LARGE SCALE GENOMIC DNA]</scope>
    <source>
        <strain evidence="3 4">ATCC 51272</strain>
    </source>
</reference>
<dbReference type="EC" id="1.-.-.-" evidence="3"/>
<dbReference type="InterPro" id="IPR046980">
    <property type="entry name" value="KefG/KefF"/>
</dbReference>
<dbReference type="SUPFAM" id="SSF52218">
    <property type="entry name" value="Flavoproteins"/>
    <property type="match status" value="1"/>
</dbReference>
<dbReference type="InterPro" id="IPR029039">
    <property type="entry name" value="Flavoprotein-like_sf"/>
</dbReference>
<evidence type="ECO:0000259" key="2">
    <source>
        <dbReference type="Pfam" id="PF02525"/>
    </source>
</evidence>
<name>A0ABV5ZLC8_9BACT</name>
<dbReference type="Gene3D" id="3.40.50.360">
    <property type="match status" value="1"/>
</dbReference>
<dbReference type="PANTHER" id="PTHR47307">
    <property type="entry name" value="GLUTATHIONE-REGULATED POTASSIUM-EFFLUX SYSTEM ANCILLARY PROTEIN KEFG"/>
    <property type="match status" value="1"/>
</dbReference>
<keyword evidence="1 3" id="KW-0560">Oxidoreductase</keyword>
<accession>A0ABV5ZLC8</accession>
<organism evidence="3 4">
    <name type="scientific">Hallella seregens ATCC 51272</name>
    <dbReference type="NCBI Taxonomy" id="1336250"/>
    <lineage>
        <taxon>Bacteria</taxon>
        <taxon>Pseudomonadati</taxon>
        <taxon>Bacteroidota</taxon>
        <taxon>Bacteroidia</taxon>
        <taxon>Bacteroidales</taxon>
        <taxon>Prevotellaceae</taxon>
        <taxon>Hallella</taxon>
    </lineage>
</organism>
<dbReference type="PANTHER" id="PTHR47307:SF1">
    <property type="entry name" value="GLUTATHIONE-REGULATED POTASSIUM-EFFLUX SYSTEM ANCILLARY PROTEIN KEFG"/>
    <property type="match status" value="1"/>
</dbReference>
<gene>
    <name evidence="3" type="ORF">ACFFK8_10300</name>
</gene>
<dbReference type="Pfam" id="PF02525">
    <property type="entry name" value="Flavodoxin_2"/>
    <property type="match status" value="1"/>
</dbReference>
<keyword evidence="4" id="KW-1185">Reference proteome</keyword>
<protein>
    <submittedName>
        <fullName evidence="3">NAD(P)H-dependent oxidoreductase</fullName>
        <ecNumber evidence="3">1.-.-.-</ecNumber>
        <ecNumber evidence="3">1.6.99.-</ecNumber>
    </submittedName>
</protein>
<dbReference type="Proteomes" id="UP001589688">
    <property type="component" value="Unassembled WGS sequence"/>
</dbReference>
<comment type="caution">
    <text evidence="3">The sequence shown here is derived from an EMBL/GenBank/DDBJ whole genome shotgun (WGS) entry which is preliminary data.</text>
</comment>
<dbReference type="InterPro" id="IPR003680">
    <property type="entry name" value="Flavodoxin_fold"/>
</dbReference>
<feature type="domain" description="Flavodoxin-like fold" evidence="2">
    <location>
        <begin position="1"/>
        <end position="171"/>
    </location>
</feature>
<dbReference type="GO" id="GO:0016491">
    <property type="term" value="F:oxidoreductase activity"/>
    <property type="evidence" value="ECO:0007669"/>
    <property type="project" value="UniProtKB-KW"/>
</dbReference>